<dbReference type="EMBL" id="KB007900">
    <property type="protein sequence ID" value="ELR21725.1"/>
    <property type="molecule type" value="Genomic_DNA"/>
</dbReference>
<dbReference type="GO" id="GO:0016757">
    <property type="term" value="F:glycosyltransferase activity"/>
    <property type="evidence" value="ECO:0007669"/>
    <property type="project" value="InterPro"/>
</dbReference>
<name>L8H974_ACACF</name>
<reference evidence="3 4" key="1">
    <citation type="journal article" date="2013" name="Genome Biol.">
        <title>Genome of Acanthamoeba castellanii highlights extensive lateral gene transfer and early evolution of tyrosine kinase signaling.</title>
        <authorList>
            <person name="Clarke M."/>
            <person name="Lohan A.J."/>
            <person name="Liu B."/>
            <person name="Lagkouvardos I."/>
            <person name="Roy S."/>
            <person name="Zafar N."/>
            <person name="Bertelli C."/>
            <person name="Schilde C."/>
            <person name="Kianianmomeni A."/>
            <person name="Burglin T.R."/>
            <person name="Frech C."/>
            <person name="Turcotte B."/>
            <person name="Kopec K.O."/>
            <person name="Synnott J.M."/>
            <person name="Choo C."/>
            <person name="Paponov I."/>
            <person name="Finkler A."/>
            <person name="Soon Heng Tan C."/>
            <person name="Hutchins A.P."/>
            <person name="Weinmeier T."/>
            <person name="Rattei T."/>
            <person name="Chu J.S."/>
            <person name="Gimenez G."/>
            <person name="Irimia M."/>
            <person name="Rigden D.J."/>
            <person name="Fitzpatrick D.A."/>
            <person name="Lorenzo-Morales J."/>
            <person name="Bateman A."/>
            <person name="Chiu C.H."/>
            <person name="Tang P."/>
            <person name="Hegemann P."/>
            <person name="Fromm H."/>
            <person name="Raoult D."/>
            <person name="Greub G."/>
            <person name="Miranda-Saavedra D."/>
            <person name="Chen N."/>
            <person name="Nash P."/>
            <person name="Ginger M.L."/>
            <person name="Horn M."/>
            <person name="Schaap P."/>
            <person name="Caler L."/>
            <person name="Loftus B."/>
        </authorList>
    </citation>
    <scope>NUCLEOTIDE SEQUENCE [LARGE SCALE GENOMIC DNA]</scope>
    <source>
        <strain evidence="3 4">Neff</strain>
    </source>
</reference>
<feature type="domain" description="Glycosyltransferase 61 catalytic" evidence="2">
    <location>
        <begin position="194"/>
        <end position="404"/>
    </location>
</feature>
<dbReference type="GeneID" id="14922636"/>
<accession>L8H974</accession>
<gene>
    <name evidence="3" type="ORF">ACA1_384600</name>
</gene>
<organism evidence="3 4">
    <name type="scientific">Acanthamoeba castellanii (strain ATCC 30010 / Neff)</name>
    <dbReference type="NCBI Taxonomy" id="1257118"/>
    <lineage>
        <taxon>Eukaryota</taxon>
        <taxon>Amoebozoa</taxon>
        <taxon>Discosea</taxon>
        <taxon>Longamoebia</taxon>
        <taxon>Centramoebida</taxon>
        <taxon>Acanthamoebidae</taxon>
        <taxon>Acanthamoeba</taxon>
    </lineage>
</organism>
<dbReference type="KEGG" id="acan:ACA1_384600"/>
<dbReference type="Pfam" id="PF04577">
    <property type="entry name" value="Glyco_transf_61"/>
    <property type="match status" value="1"/>
</dbReference>
<dbReference type="AlphaFoldDB" id="L8H974"/>
<feature type="chain" id="PRO_5003990529" description="Glycosyltransferase 61 catalytic domain-containing protein" evidence="1">
    <location>
        <begin position="27"/>
        <end position="482"/>
    </location>
</feature>
<keyword evidence="1" id="KW-0732">Signal</keyword>
<evidence type="ECO:0000313" key="4">
    <source>
        <dbReference type="Proteomes" id="UP000011083"/>
    </source>
</evidence>
<protein>
    <recommendedName>
        <fullName evidence="2">Glycosyltransferase 61 catalytic domain-containing protein</fullName>
    </recommendedName>
</protein>
<keyword evidence="4" id="KW-1185">Reference proteome</keyword>
<feature type="signal peptide" evidence="1">
    <location>
        <begin position="1"/>
        <end position="26"/>
    </location>
</feature>
<dbReference type="Proteomes" id="UP000011083">
    <property type="component" value="Unassembled WGS sequence"/>
</dbReference>
<sequence>MSLNFKAFLVFLRKMLTSLLMPSAAAKSSYTLPCSAFNSMCADMDSYTLLDRYYRFYQPPRFYPSIGPALALYRTKKDVLKPLVAAFQKEEYNDVTILRRGQNVHPPAVGVVYDAWITKAGSVLGDDVFISMWPDTFNLTDFRHQYFPTAKNQTSKDGEWKKVKEVVVISHTHQVMFWHMMVSEYFRLSTLLPYVQANEHIYIHLGWQFPNPLIKSLYAFLNISEDRLLWNTKVQADVVYYTQYVERNDVPSIGMTQLISQTLLNALEVPEDRRLSVLAIDDPAKVSLPKEDIELNILFMVRKPHGWKGRIILNYDEVKEAILDLVAAYPAKLQRLSTQDKEDVDIQEDDHYRTGHLKINFIEHHAHMNATDGMKLFSEADIIMGPHGAGFINLFAARPGAHVVELITSRHLNLYTSARLGLTFHGCIAMTSREGISEQAPAPIINFIADVNMLTTIVESILDSRFVPASSRASGDSLKAQG</sequence>
<evidence type="ECO:0000313" key="3">
    <source>
        <dbReference type="EMBL" id="ELR21725.1"/>
    </source>
</evidence>
<dbReference type="RefSeq" id="XP_004347107.1">
    <property type="nucleotide sequence ID" value="XM_004347057.1"/>
</dbReference>
<dbReference type="VEuPathDB" id="AmoebaDB:ACA1_384600"/>
<dbReference type="InterPro" id="IPR049625">
    <property type="entry name" value="Glyco_transf_61_cat"/>
</dbReference>
<evidence type="ECO:0000256" key="1">
    <source>
        <dbReference type="SAM" id="SignalP"/>
    </source>
</evidence>
<evidence type="ECO:0000259" key="2">
    <source>
        <dbReference type="Pfam" id="PF04577"/>
    </source>
</evidence>
<proteinExistence type="predicted"/>